<feature type="compositionally biased region" description="Polar residues" evidence="2">
    <location>
        <begin position="69"/>
        <end position="88"/>
    </location>
</feature>
<dbReference type="InterPro" id="IPR013320">
    <property type="entry name" value="ConA-like_dom_sf"/>
</dbReference>
<gene>
    <name evidence="5" type="ORF">CPB83DRAFT_860491</name>
</gene>
<evidence type="ECO:0000313" key="5">
    <source>
        <dbReference type="EMBL" id="KAF9524937.1"/>
    </source>
</evidence>
<dbReference type="AlphaFoldDB" id="A0A9P6E9J9"/>
<dbReference type="PANTHER" id="PTHR10963">
    <property type="entry name" value="GLYCOSYL HYDROLASE-RELATED"/>
    <property type="match status" value="1"/>
</dbReference>
<feature type="compositionally biased region" description="Gly residues" evidence="2">
    <location>
        <begin position="258"/>
        <end position="271"/>
    </location>
</feature>
<sequence length="734" mass="79145">MAYPRARRRSSASIDSELVPPRPSFLTHANGNRSSSSSLDSLDPASDSDRESPPQPQTQPSRLGLSALSRGQYQEVSPTLTPMSSTIGRNKAKPPPPSSFAFPFQAHAGNPDPGLPIPGGRRRSSLDSAGVGAPPPPPVPAKQSSSVDGHLTPSYGDLRKPFPPFMADPEGTGTGSSSENSLPRSPSGTSLYRQSAAGTLSSDPFATPTGTHAPIPRNSSTHSFRAPFLAPSSRPTSSIWAPPSYSNPQYASVPAHMSGGGGAPGTAGGGASPNESTAALPVTPSSAHMLLKAKPPPLPSTRLTEKLANEDKPWLSQRAQQRGARSSYAITLVCILVGLLGAAAIVLFGWNEVHLIDEKHLCSVLDEQFSGGGLDEDVWNYEVQLGGFGNGEFQMTTKDSDNVAVMNNQLYITPTLTSLKVDNVLDGGSFDFGTDCTTDNSTACSVSSDAAKGVVINPVMSGRIHTKGKKSMRYGKVEVRAKLPRGDWLWPAIWMLPEREDVYGIWPASGELDIVESRGNDPATYAFQGNDFVRATLNYGPMAGVYNMLFGWWQKRRGVKGDGGWGGGWHTWTVEWDERVLRVYVDKRSQRMLEVDLGPKDLWGKGKKKTMWELGGFPRIARNGSAEVVVENPYKPRTLEDGTTAGTAMAPFDQKFYVLIDLAVGGTSGWFPDGVGGKMWYDGSLTAMRDFAKAQDEDANVQDGGDGRGWYKSWPEGRDDRSLRVDYIKMWEKC</sequence>
<comment type="similarity">
    <text evidence="1">Belongs to the glycosyl hydrolase 16 family.</text>
</comment>
<keyword evidence="6" id="KW-1185">Reference proteome</keyword>
<dbReference type="OrthoDB" id="4781at2759"/>
<dbReference type="Proteomes" id="UP000807306">
    <property type="component" value="Unassembled WGS sequence"/>
</dbReference>
<dbReference type="InterPro" id="IPR050546">
    <property type="entry name" value="Glycosyl_Hydrlase_16"/>
</dbReference>
<dbReference type="GO" id="GO:0005975">
    <property type="term" value="P:carbohydrate metabolic process"/>
    <property type="evidence" value="ECO:0007669"/>
    <property type="project" value="InterPro"/>
</dbReference>
<evidence type="ECO:0000256" key="1">
    <source>
        <dbReference type="ARBA" id="ARBA00006865"/>
    </source>
</evidence>
<dbReference type="InterPro" id="IPR000757">
    <property type="entry name" value="Beta-glucanase-like"/>
</dbReference>
<dbReference type="SUPFAM" id="SSF49899">
    <property type="entry name" value="Concanavalin A-like lectins/glucanases"/>
    <property type="match status" value="1"/>
</dbReference>
<proteinExistence type="inferred from homology"/>
<evidence type="ECO:0000256" key="2">
    <source>
        <dbReference type="SAM" id="MobiDB-lite"/>
    </source>
</evidence>
<dbReference type="GO" id="GO:0004553">
    <property type="term" value="F:hydrolase activity, hydrolyzing O-glycosyl compounds"/>
    <property type="evidence" value="ECO:0007669"/>
    <property type="project" value="InterPro"/>
</dbReference>
<keyword evidence="3" id="KW-0472">Membrane</keyword>
<feature type="region of interest" description="Disordered" evidence="2">
    <location>
        <begin position="251"/>
        <end position="280"/>
    </location>
</feature>
<feature type="compositionally biased region" description="Basic residues" evidence="2">
    <location>
        <begin position="1"/>
        <end position="10"/>
    </location>
</feature>
<comment type="caution">
    <text evidence="5">The sequence shown here is derived from an EMBL/GenBank/DDBJ whole genome shotgun (WGS) entry which is preliminary data.</text>
</comment>
<evidence type="ECO:0000313" key="6">
    <source>
        <dbReference type="Proteomes" id="UP000807306"/>
    </source>
</evidence>
<feature type="compositionally biased region" description="Polar residues" evidence="2">
    <location>
        <begin position="188"/>
        <end position="210"/>
    </location>
</feature>
<feature type="compositionally biased region" description="Low complexity" evidence="2">
    <location>
        <begin position="34"/>
        <end position="45"/>
    </location>
</feature>
<protein>
    <submittedName>
        <fullName evidence="5">Concanavalin A-like lectin/glucanase domain-containing protein</fullName>
    </submittedName>
</protein>
<dbReference type="Pfam" id="PF00722">
    <property type="entry name" value="Glyco_hydro_16"/>
    <property type="match status" value="1"/>
</dbReference>
<feature type="compositionally biased region" description="Low complexity" evidence="2">
    <location>
        <begin position="175"/>
        <end position="187"/>
    </location>
</feature>
<evidence type="ECO:0000259" key="4">
    <source>
        <dbReference type="PROSITE" id="PS51762"/>
    </source>
</evidence>
<organism evidence="5 6">
    <name type="scientific">Crepidotus variabilis</name>
    <dbReference type="NCBI Taxonomy" id="179855"/>
    <lineage>
        <taxon>Eukaryota</taxon>
        <taxon>Fungi</taxon>
        <taxon>Dikarya</taxon>
        <taxon>Basidiomycota</taxon>
        <taxon>Agaricomycotina</taxon>
        <taxon>Agaricomycetes</taxon>
        <taxon>Agaricomycetidae</taxon>
        <taxon>Agaricales</taxon>
        <taxon>Agaricineae</taxon>
        <taxon>Crepidotaceae</taxon>
        <taxon>Crepidotus</taxon>
    </lineage>
</organism>
<dbReference type="PROSITE" id="PS51762">
    <property type="entry name" value="GH16_2"/>
    <property type="match status" value="1"/>
</dbReference>
<keyword evidence="3" id="KW-0812">Transmembrane</keyword>
<name>A0A9P6E9J9_9AGAR</name>
<accession>A0A9P6E9J9</accession>
<dbReference type="Gene3D" id="2.60.120.200">
    <property type="match status" value="1"/>
</dbReference>
<feature type="region of interest" description="Disordered" evidence="2">
    <location>
        <begin position="1"/>
        <end position="236"/>
    </location>
</feature>
<evidence type="ECO:0000256" key="3">
    <source>
        <dbReference type="SAM" id="Phobius"/>
    </source>
</evidence>
<keyword evidence="3" id="KW-1133">Transmembrane helix</keyword>
<reference evidence="5" key="1">
    <citation type="submission" date="2020-11" db="EMBL/GenBank/DDBJ databases">
        <authorList>
            <consortium name="DOE Joint Genome Institute"/>
            <person name="Ahrendt S."/>
            <person name="Riley R."/>
            <person name="Andreopoulos W."/>
            <person name="Labutti K."/>
            <person name="Pangilinan J."/>
            <person name="Ruiz-Duenas F.J."/>
            <person name="Barrasa J.M."/>
            <person name="Sanchez-Garcia M."/>
            <person name="Camarero S."/>
            <person name="Miyauchi S."/>
            <person name="Serrano A."/>
            <person name="Linde D."/>
            <person name="Babiker R."/>
            <person name="Drula E."/>
            <person name="Ayuso-Fernandez I."/>
            <person name="Pacheco R."/>
            <person name="Padilla G."/>
            <person name="Ferreira P."/>
            <person name="Barriuso J."/>
            <person name="Kellner H."/>
            <person name="Castanera R."/>
            <person name="Alfaro M."/>
            <person name="Ramirez L."/>
            <person name="Pisabarro A.G."/>
            <person name="Kuo A."/>
            <person name="Tritt A."/>
            <person name="Lipzen A."/>
            <person name="He G."/>
            <person name="Yan M."/>
            <person name="Ng V."/>
            <person name="Cullen D."/>
            <person name="Martin F."/>
            <person name="Rosso M.-N."/>
            <person name="Henrissat B."/>
            <person name="Hibbett D."/>
            <person name="Martinez A.T."/>
            <person name="Grigoriev I.V."/>
        </authorList>
    </citation>
    <scope>NUCLEOTIDE SEQUENCE</scope>
    <source>
        <strain evidence="5">CBS 506.95</strain>
    </source>
</reference>
<feature type="domain" description="GH16" evidence="4">
    <location>
        <begin position="346"/>
        <end position="700"/>
    </location>
</feature>
<dbReference type="PANTHER" id="PTHR10963:SF55">
    <property type="entry name" value="GLYCOSIDE HYDROLASE FAMILY 16 PROTEIN"/>
    <property type="match status" value="1"/>
</dbReference>
<dbReference type="EMBL" id="MU157891">
    <property type="protein sequence ID" value="KAF9524937.1"/>
    <property type="molecule type" value="Genomic_DNA"/>
</dbReference>
<feature type="transmembrane region" description="Helical" evidence="3">
    <location>
        <begin position="328"/>
        <end position="350"/>
    </location>
</feature>